<evidence type="ECO:0000313" key="7">
    <source>
        <dbReference type="Proteomes" id="UP000036902"/>
    </source>
</evidence>
<keyword evidence="4" id="KW-1133">Transmembrane helix</keyword>
<keyword evidence="7" id="KW-1185">Reference proteome</keyword>
<name>A0A127K7W7_9RHOO</name>
<feature type="domain" description="Methyl-accepting transducer" evidence="5">
    <location>
        <begin position="86"/>
        <end position="321"/>
    </location>
</feature>
<evidence type="ECO:0000313" key="6">
    <source>
        <dbReference type="EMBL" id="AMO38022.1"/>
    </source>
</evidence>
<gene>
    <name evidence="6" type="ORF">AC731_014400</name>
</gene>
<sequence>MSDLNSISRFNAVVALWLLSAAFMVASFFLATDLAPVPVGLALLCVMAAAGSSVRSARAANEQAALVAALEGRCSRAQDEVERLQLSLHEAQACAQPAAELTDAATRLERLQQAESRALALTHELIGLVDRTLADMDEANTLAKVSGGNVATGAELMSRARGSIEKLGAGLLRAQQDLTALAAQSGEIRSIVASITQISEQTNLLALNAAIEAARAGEAGRGFAVVADEVRKLAEQARSASERIGRIAADLNSTSRDASDAVRDTLCIVDEGLALASSARDAMTEIQSGAKRRVEVVTQITRAIGRQREIGAGIGEALSAR</sequence>
<dbReference type="Proteomes" id="UP000036902">
    <property type="component" value="Chromosome"/>
</dbReference>
<reference evidence="7" key="1">
    <citation type="submission" date="2016-03" db="EMBL/GenBank/DDBJ databases">
        <authorList>
            <person name="Ma C."/>
            <person name="Zhou S."/>
            <person name="Yang G."/>
        </authorList>
    </citation>
    <scope>NUCLEOTIDE SEQUENCE [LARGE SCALE GENOMIC DNA]</scope>
    <source>
        <strain evidence="7">SgZ-1</strain>
    </source>
</reference>
<evidence type="ECO:0000256" key="1">
    <source>
        <dbReference type="ARBA" id="ARBA00023224"/>
    </source>
</evidence>
<dbReference type="Pfam" id="PF00015">
    <property type="entry name" value="MCPsignal"/>
    <property type="match status" value="1"/>
</dbReference>
<proteinExistence type="predicted"/>
<dbReference type="PROSITE" id="PS50111">
    <property type="entry name" value="CHEMOTAXIS_TRANSDUC_2"/>
    <property type="match status" value="1"/>
</dbReference>
<dbReference type="EMBL" id="CP014646">
    <property type="protein sequence ID" value="AMO38022.1"/>
    <property type="molecule type" value="Genomic_DNA"/>
</dbReference>
<dbReference type="STRING" id="1134435.AC731_014400"/>
<dbReference type="PANTHER" id="PTHR32089:SF112">
    <property type="entry name" value="LYSOZYME-LIKE PROTEIN-RELATED"/>
    <property type="match status" value="1"/>
</dbReference>
<dbReference type="SUPFAM" id="SSF58104">
    <property type="entry name" value="Methyl-accepting chemotaxis protein (MCP) signaling domain"/>
    <property type="match status" value="1"/>
</dbReference>
<dbReference type="GO" id="GO:0007165">
    <property type="term" value="P:signal transduction"/>
    <property type="evidence" value="ECO:0007669"/>
    <property type="project" value="UniProtKB-KW"/>
</dbReference>
<dbReference type="AlphaFoldDB" id="A0A127K7W7"/>
<evidence type="ECO:0000256" key="4">
    <source>
        <dbReference type="SAM" id="Phobius"/>
    </source>
</evidence>
<protein>
    <recommendedName>
        <fullName evidence="5">Methyl-accepting transducer domain-containing protein</fullName>
    </recommendedName>
</protein>
<evidence type="ECO:0000256" key="3">
    <source>
        <dbReference type="SAM" id="Coils"/>
    </source>
</evidence>
<dbReference type="SMART" id="SM00283">
    <property type="entry name" value="MA"/>
    <property type="match status" value="1"/>
</dbReference>
<keyword evidence="1 2" id="KW-0807">Transducer</keyword>
<dbReference type="GO" id="GO:0016020">
    <property type="term" value="C:membrane"/>
    <property type="evidence" value="ECO:0007669"/>
    <property type="project" value="InterPro"/>
</dbReference>
<keyword evidence="4" id="KW-0812">Transmembrane</keyword>
<keyword evidence="3" id="KW-0175">Coiled coil</keyword>
<dbReference type="KEGG" id="thu:AC731_014400"/>
<dbReference type="Gene3D" id="1.10.287.950">
    <property type="entry name" value="Methyl-accepting chemotaxis protein"/>
    <property type="match status" value="1"/>
</dbReference>
<feature type="transmembrane region" description="Helical" evidence="4">
    <location>
        <begin position="12"/>
        <end position="31"/>
    </location>
</feature>
<feature type="coiled-coil region" evidence="3">
    <location>
        <begin position="67"/>
        <end position="94"/>
    </location>
</feature>
<dbReference type="RefSeq" id="WP_048707076.1">
    <property type="nucleotide sequence ID" value="NZ_CP014646.1"/>
</dbReference>
<accession>A0A127K7W7</accession>
<evidence type="ECO:0000259" key="5">
    <source>
        <dbReference type="PROSITE" id="PS50111"/>
    </source>
</evidence>
<dbReference type="PANTHER" id="PTHR32089">
    <property type="entry name" value="METHYL-ACCEPTING CHEMOTAXIS PROTEIN MCPB"/>
    <property type="match status" value="1"/>
</dbReference>
<evidence type="ECO:0000256" key="2">
    <source>
        <dbReference type="PROSITE-ProRule" id="PRU00284"/>
    </source>
</evidence>
<organism evidence="6 7">
    <name type="scientific">Thauera humireducens</name>
    <dbReference type="NCBI Taxonomy" id="1134435"/>
    <lineage>
        <taxon>Bacteria</taxon>
        <taxon>Pseudomonadati</taxon>
        <taxon>Pseudomonadota</taxon>
        <taxon>Betaproteobacteria</taxon>
        <taxon>Rhodocyclales</taxon>
        <taxon>Zoogloeaceae</taxon>
        <taxon>Thauera</taxon>
    </lineage>
</organism>
<keyword evidence="4" id="KW-0472">Membrane</keyword>
<dbReference type="InterPro" id="IPR004089">
    <property type="entry name" value="MCPsignal_dom"/>
</dbReference>